<name>A0A6B1IL35_9EURY</name>
<dbReference type="AlphaFoldDB" id="A0A6B1IL35"/>
<evidence type="ECO:0000313" key="2">
    <source>
        <dbReference type="EMBL" id="MYL15865.1"/>
    </source>
</evidence>
<evidence type="ECO:0000313" key="3">
    <source>
        <dbReference type="EMBL" id="MYL67346.1"/>
    </source>
</evidence>
<dbReference type="SUPFAM" id="SSF52096">
    <property type="entry name" value="ClpP/crotonase"/>
    <property type="match status" value="1"/>
</dbReference>
<dbReference type="PANTHER" id="PTHR11941">
    <property type="entry name" value="ENOYL-COA HYDRATASE-RELATED"/>
    <property type="match status" value="1"/>
</dbReference>
<comment type="caution">
    <text evidence="2">The sequence shown here is derived from an EMBL/GenBank/DDBJ whole genome shotgun (WGS) entry which is preliminary data.</text>
</comment>
<dbReference type="EMBL" id="WMFC01000006">
    <property type="protein sequence ID" value="MYL67346.1"/>
    <property type="molecule type" value="Genomic_DNA"/>
</dbReference>
<dbReference type="InterPro" id="IPR001753">
    <property type="entry name" value="Enoyl-CoA_hydra/iso"/>
</dbReference>
<dbReference type="PANTHER" id="PTHR11941:SF54">
    <property type="entry name" value="ENOYL-COA HYDRATASE, MITOCHONDRIAL"/>
    <property type="match status" value="1"/>
</dbReference>
<dbReference type="Proteomes" id="UP000452321">
    <property type="component" value="Unassembled WGS sequence"/>
</dbReference>
<sequence>MIRTRTDGDVRVVTLDRPEARNALRPADLTALREAFAETEGGGDAGDRDAGDRDAAHPPVTLLRGAGDAFCAGADLDAVAGLDDPQAFARRGQRVAAAIEESPSVVVCGIDGPARGGGVELALAADVRVATPRATLAEPGVSLGLFGAWGGTVRLPRVMGEGDALDFALSGRVLDADAALRTGLVSRVVDDPRSVADEIAAGEADALAAIKRRMRDRRESGTQEDAEAAAFADLHDAHADEIARLRGE</sequence>
<protein>
    <submittedName>
        <fullName evidence="2">Enoyl-CoA hydratase/isomerase family protein</fullName>
    </submittedName>
</protein>
<feature type="region of interest" description="Disordered" evidence="1">
    <location>
        <begin position="38"/>
        <end position="58"/>
    </location>
</feature>
<dbReference type="RefSeq" id="WP_321168582.1">
    <property type="nucleotide sequence ID" value="NZ_WMEO01000004.1"/>
</dbReference>
<evidence type="ECO:0000313" key="4">
    <source>
        <dbReference type="Proteomes" id="UP000452321"/>
    </source>
</evidence>
<dbReference type="Gene3D" id="3.90.226.10">
    <property type="entry name" value="2-enoyl-CoA Hydratase, Chain A, domain 1"/>
    <property type="match status" value="1"/>
</dbReference>
<accession>A0A6B1IL35</accession>
<dbReference type="InterPro" id="IPR029045">
    <property type="entry name" value="ClpP/crotonase-like_dom_sf"/>
</dbReference>
<evidence type="ECO:0000313" key="5">
    <source>
        <dbReference type="Proteomes" id="UP000460194"/>
    </source>
</evidence>
<dbReference type="EMBL" id="WMEO01000004">
    <property type="protein sequence ID" value="MYL15865.1"/>
    <property type="molecule type" value="Genomic_DNA"/>
</dbReference>
<organism evidence="2 5">
    <name type="scientific">Halorubrum distributum</name>
    <dbReference type="NCBI Taxonomy" id="29283"/>
    <lineage>
        <taxon>Archaea</taxon>
        <taxon>Methanobacteriati</taxon>
        <taxon>Methanobacteriota</taxon>
        <taxon>Stenosarchaea group</taxon>
        <taxon>Halobacteria</taxon>
        <taxon>Halobacteriales</taxon>
        <taxon>Haloferacaceae</taxon>
        <taxon>Halorubrum</taxon>
        <taxon>Halorubrum distributum group</taxon>
    </lineage>
</organism>
<reference evidence="4 5" key="1">
    <citation type="submission" date="2019-11" db="EMBL/GenBank/DDBJ databases">
        <title>Genome sequences of 17 halophilic strains isolated from different environments.</title>
        <authorList>
            <person name="Furrow R.E."/>
        </authorList>
    </citation>
    <scope>NUCLEOTIDE SEQUENCE [LARGE SCALE GENOMIC DNA]</scope>
    <source>
        <strain evidence="3 4">22502_06_Cabo</strain>
        <strain evidence="2 5">22517_05_Cabo</strain>
    </source>
</reference>
<evidence type="ECO:0000256" key="1">
    <source>
        <dbReference type="SAM" id="MobiDB-lite"/>
    </source>
</evidence>
<gene>
    <name evidence="3" type="ORF">GLW30_06335</name>
    <name evidence="2" type="ORF">GLW36_04275</name>
</gene>
<dbReference type="CDD" id="cd06558">
    <property type="entry name" value="crotonase-like"/>
    <property type="match status" value="1"/>
</dbReference>
<dbReference type="GO" id="GO:0006635">
    <property type="term" value="P:fatty acid beta-oxidation"/>
    <property type="evidence" value="ECO:0007669"/>
    <property type="project" value="TreeGrafter"/>
</dbReference>
<proteinExistence type="predicted"/>
<dbReference type="GO" id="GO:0016853">
    <property type="term" value="F:isomerase activity"/>
    <property type="evidence" value="ECO:0007669"/>
    <property type="project" value="UniProtKB-KW"/>
</dbReference>
<dbReference type="Proteomes" id="UP000460194">
    <property type="component" value="Unassembled WGS sequence"/>
</dbReference>
<keyword evidence="2" id="KW-0413">Isomerase</keyword>
<dbReference type="Pfam" id="PF00378">
    <property type="entry name" value="ECH_1"/>
    <property type="match status" value="1"/>
</dbReference>
<feature type="compositionally biased region" description="Basic and acidic residues" evidence="1">
    <location>
        <begin position="45"/>
        <end position="56"/>
    </location>
</feature>